<evidence type="ECO:0000313" key="2">
    <source>
        <dbReference type="Proteomes" id="UP001231362"/>
    </source>
</evidence>
<protein>
    <submittedName>
        <fullName evidence="1">SagB-type dehydrogenase family enzyme</fullName>
    </submittedName>
</protein>
<dbReference type="InterPro" id="IPR000415">
    <property type="entry name" value="Nitroreductase-like"/>
</dbReference>
<name>A0ABT9V6C0_9BACL</name>
<sequence length="277" mass="32006">MSKTENKIKPEITNKTEYWDINLSKITDANLIDEVIKFHQGTTIIKRDNNSNPYNIDIIKWLSNTEHTDVLPNLYISEHPLIPFDCNNQGSIREFNINEELNFTTLSRIIKNTFGRTNEKKSKRHPSAGGLYPVIPVICILNTFTEAILTRGAYVYDSYSHSLKKIKEWTDNEYYEFVNVLNPWEKGALFSNYLIAYAIDIKRAVAKYKKRGYRQALIELGTMDQAFKESLIEENQNLGEFSYSAFDDNALTYHLGLNPRTCPVALIQWFGKRGVKS</sequence>
<organism evidence="1 2">
    <name type="scientific">Anoxybacillus andreesenii</name>
    <dbReference type="NCBI Taxonomy" id="1325932"/>
    <lineage>
        <taxon>Bacteria</taxon>
        <taxon>Bacillati</taxon>
        <taxon>Bacillota</taxon>
        <taxon>Bacilli</taxon>
        <taxon>Bacillales</taxon>
        <taxon>Anoxybacillaceae</taxon>
        <taxon>Anoxybacillus</taxon>
    </lineage>
</organism>
<accession>A0ABT9V6C0</accession>
<dbReference type="InterPro" id="IPR052544">
    <property type="entry name" value="Bacteriocin_Proc_Enz"/>
</dbReference>
<gene>
    <name evidence="1" type="ORF">J2S07_002804</name>
</gene>
<dbReference type="RefSeq" id="WP_307150988.1">
    <property type="nucleotide sequence ID" value="NZ_JAUSTU010000012.1"/>
</dbReference>
<dbReference type="Gene3D" id="3.40.109.10">
    <property type="entry name" value="NADH Oxidase"/>
    <property type="match status" value="1"/>
</dbReference>
<reference evidence="1 2" key="1">
    <citation type="submission" date="2023-07" db="EMBL/GenBank/DDBJ databases">
        <title>Genomic Encyclopedia of Type Strains, Phase IV (KMG-IV): sequencing the most valuable type-strain genomes for metagenomic binning, comparative biology and taxonomic classification.</title>
        <authorList>
            <person name="Goeker M."/>
        </authorList>
    </citation>
    <scope>NUCLEOTIDE SEQUENCE [LARGE SCALE GENOMIC DNA]</scope>
    <source>
        <strain evidence="1 2">DSM 23948</strain>
    </source>
</reference>
<dbReference type="PANTHER" id="PTHR43745:SF2">
    <property type="entry name" value="NITROREDUCTASE MJ1384-RELATED"/>
    <property type="match status" value="1"/>
</dbReference>
<dbReference type="EMBL" id="JAUSTU010000012">
    <property type="protein sequence ID" value="MDQ0156484.1"/>
    <property type="molecule type" value="Genomic_DNA"/>
</dbReference>
<evidence type="ECO:0000313" key="1">
    <source>
        <dbReference type="EMBL" id="MDQ0156484.1"/>
    </source>
</evidence>
<proteinExistence type="predicted"/>
<dbReference type="Proteomes" id="UP001231362">
    <property type="component" value="Unassembled WGS sequence"/>
</dbReference>
<keyword evidence="2" id="KW-1185">Reference proteome</keyword>
<dbReference type="PANTHER" id="PTHR43745">
    <property type="entry name" value="NITROREDUCTASE MJ1384-RELATED"/>
    <property type="match status" value="1"/>
</dbReference>
<comment type="caution">
    <text evidence="1">The sequence shown here is derived from an EMBL/GenBank/DDBJ whole genome shotgun (WGS) entry which is preliminary data.</text>
</comment>